<sequence>MIGLSELGTRLKEARIAKGYSLEDLQDLTKIQKRYLAGIEEGNHSMMPGPFYARAFIKQYAESVGLNADELLEQHKSEVPVPVKEELKKPLAPSTPSRRQTFAKSSSRGVGEVMPKVIVALFIVLILGVSWYFYKSLDTNDTAEEVPEETAGVPYEEPAEEETPPPAEEKPAEAPAEEKPEEPKEPEAAIKVKGTQGETTTYEWSGPAKRELTIKASGASWVSATDQAQKELLAPARTMQPNESEKIDVSSASQVRIRLGASPNVQLAVNGKPIEYSQDLITQNIVIQFTAAE</sequence>
<dbReference type="CDD" id="cd00093">
    <property type="entry name" value="HTH_XRE"/>
    <property type="match status" value="1"/>
</dbReference>
<dbReference type="Pfam" id="PF13413">
    <property type="entry name" value="HTH_25"/>
    <property type="match status" value="1"/>
</dbReference>
<evidence type="ECO:0000256" key="1">
    <source>
        <dbReference type="SAM" id="MobiDB-lite"/>
    </source>
</evidence>
<dbReference type="Pfam" id="PF13464">
    <property type="entry name" value="RodZ_C"/>
    <property type="match status" value="1"/>
</dbReference>
<dbReference type="RefSeq" id="WP_377339418.1">
    <property type="nucleotide sequence ID" value="NZ_JBHUFW010000004.1"/>
</dbReference>
<protein>
    <submittedName>
        <fullName evidence="4">Helix-turn-helix domain-containing protein</fullName>
    </submittedName>
</protein>
<dbReference type="InterPro" id="IPR025194">
    <property type="entry name" value="RodZ-like_C"/>
</dbReference>
<comment type="caution">
    <text evidence="4">The sequence shown here is derived from an EMBL/GenBank/DDBJ whole genome shotgun (WGS) entry which is preliminary data.</text>
</comment>
<keyword evidence="2" id="KW-0472">Membrane</keyword>
<accession>A0ABW4QG09</accession>
<feature type="compositionally biased region" description="Polar residues" evidence="1">
    <location>
        <begin position="94"/>
        <end position="106"/>
    </location>
</feature>
<dbReference type="PROSITE" id="PS50943">
    <property type="entry name" value="HTH_CROC1"/>
    <property type="match status" value="1"/>
</dbReference>
<dbReference type="InterPro" id="IPR001387">
    <property type="entry name" value="Cro/C1-type_HTH"/>
</dbReference>
<dbReference type="InterPro" id="IPR010982">
    <property type="entry name" value="Lambda_DNA-bd_dom_sf"/>
</dbReference>
<evidence type="ECO:0000259" key="3">
    <source>
        <dbReference type="PROSITE" id="PS50943"/>
    </source>
</evidence>
<keyword evidence="2" id="KW-0812">Transmembrane</keyword>
<gene>
    <name evidence="4" type="ORF">ACFSDB_06140</name>
</gene>
<keyword evidence="2" id="KW-1133">Transmembrane helix</keyword>
<dbReference type="Gene3D" id="1.10.260.40">
    <property type="entry name" value="lambda repressor-like DNA-binding domains"/>
    <property type="match status" value="1"/>
</dbReference>
<evidence type="ECO:0000313" key="4">
    <source>
        <dbReference type="EMBL" id="MFD1862501.1"/>
    </source>
</evidence>
<feature type="transmembrane region" description="Helical" evidence="2">
    <location>
        <begin position="113"/>
        <end position="134"/>
    </location>
</feature>
<dbReference type="PANTHER" id="PTHR34475">
    <property type="match status" value="1"/>
</dbReference>
<feature type="compositionally biased region" description="Basic and acidic residues" evidence="1">
    <location>
        <begin position="167"/>
        <end position="190"/>
    </location>
</feature>
<organism evidence="4 5">
    <name type="scientific">Planococcus chinensis</name>
    <dbReference type="NCBI Taxonomy" id="272917"/>
    <lineage>
        <taxon>Bacteria</taxon>
        <taxon>Bacillati</taxon>
        <taxon>Bacillota</taxon>
        <taxon>Bacilli</taxon>
        <taxon>Bacillales</taxon>
        <taxon>Caryophanaceae</taxon>
        <taxon>Planococcus</taxon>
    </lineage>
</organism>
<name>A0ABW4QG09_9BACL</name>
<evidence type="ECO:0000256" key="2">
    <source>
        <dbReference type="SAM" id="Phobius"/>
    </source>
</evidence>
<keyword evidence="5" id="KW-1185">Reference proteome</keyword>
<dbReference type="InterPro" id="IPR050400">
    <property type="entry name" value="Bact_Cytoskel_RodZ"/>
</dbReference>
<dbReference type="EMBL" id="JBHUFW010000004">
    <property type="protein sequence ID" value="MFD1862501.1"/>
    <property type="molecule type" value="Genomic_DNA"/>
</dbReference>
<evidence type="ECO:0000313" key="5">
    <source>
        <dbReference type="Proteomes" id="UP001597273"/>
    </source>
</evidence>
<feature type="region of interest" description="Disordered" evidence="1">
    <location>
        <begin position="143"/>
        <end position="201"/>
    </location>
</feature>
<dbReference type="PANTHER" id="PTHR34475:SF1">
    <property type="entry name" value="CYTOSKELETON PROTEIN RODZ"/>
    <property type="match status" value="1"/>
</dbReference>
<feature type="domain" description="HTH cro/C1-type" evidence="3">
    <location>
        <begin position="11"/>
        <end position="45"/>
    </location>
</feature>
<reference evidence="5" key="1">
    <citation type="journal article" date="2019" name="Int. J. Syst. Evol. Microbiol.">
        <title>The Global Catalogue of Microorganisms (GCM) 10K type strain sequencing project: providing services to taxonomists for standard genome sequencing and annotation.</title>
        <authorList>
            <consortium name="The Broad Institute Genomics Platform"/>
            <consortium name="The Broad Institute Genome Sequencing Center for Infectious Disease"/>
            <person name="Wu L."/>
            <person name="Ma J."/>
        </authorList>
    </citation>
    <scope>NUCLEOTIDE SEQUENCE [LARGE SCALE GENOMIC DNA]</scope>
    <source>
        <strain evidence="5">CGMCC 1.15475</strain>
    </source>
</reference>
<dbReference type="SMART" id="SM00530">
    <property type="entry name" value="HTH_XRE"/>
    <property type="match status" value="1"/>
</dbReference>
<proteinExistence type="predicted"/>
<feature type="region of interest" description="Disordered" evidence="1">
    <location>
        <begin position="87"/>
        <end position="106"/>
    </location>
</feature>
<dbReference type="SUPFAM" id="SSF47413">
    <property type="entry name" value="lambda repressor-like DNA-binding domains"/>
    <property type="match status" value="1"/>
</dbReference>
<dbReference type="Proteomes" id="UP001597273">
    <property type="component" value="Unassembled WGS sequence"/>
</dbReference>